<dbReference type="RefSeq" id="WP_345207462.1">
    <property type="nucleotide sequence ID" value="NZ_BAABGM010000020.1"/>
</dbReference>
<evidence type="ECO:0000256" key="1">
    <source>
        <dbReference type="ARBA" id="ARBA00004141"/>
    </source>
</evidence>
<evidence type="ECO:0000313" key="8">
    <source>
        <dbReference type="Proteomes" id="UP001500945"/>
    </source>
</evidence>
<feature type="transmembrane region" description="Helical" evidence="5">
    <location>
        <begin position="353"/>
        <end position="372"/>
    </location>
</feature>
<keyword evidence="2 5" id="KW-0812">Transmembrane</keyword>
<name>A0ABP8KLU6_9MICO</name>
<dbReference type="Pfam" id="PF12698">
    <property type="entry name" value="ABC2_membrane_3"/>
    <property type="match status" value="1"/>
</dbReference>
<keyword evidence="8" id="KW-1185">Reference proteome</keyword>
<sequence>MSALETIRLVAGREISTRVRSRSFLWTTGLLVAAIVAGGVILDLALGSSSAASVAVTPRTQPLAQPLQDIARANDETVRVIQVDDDAAAQAAVADEDADAALTGGPTDFTVVVRTQPDPEQYAMLTVLRQQAALRAAVADLGGDPAQVAEQLASATVKIRTLDPEPERDGGQIAAGYVAGILLFLALQTTAQLVSQGVVEEKSTRVVELLLSTIRPWQLMTGKVLGIGVIGLLQVVAVIVAAAGTALALGLLDTSSLDLGATIAWALVWFVVGFITYSLALAALASLVSRQEDVASVTAPVLVIMAIPYVIGISIAPWNPTSPVVVALSYIPFAAPMVMPMRIALGAVENWEIILSLALSLVVIPVLVWGAGRIYSNAVLRTGARVRLRDALRVG</sequence>
<evidence type="ECO:0000259" key="6">
    <source>
        <dbReference type="Pfam" id="PF12698"/>
    </source>
</evidence>
<feature type="transmembrane region" description="Helical" evidence="5">
    <location>
        <begin position="24"/>
        <end position="46"/>
    </location>
</feature>
<feature type="transmembrane region" description="Helical" evidence="5">
    <location>
        <begin position="263"/>
        <end position="285"/>
    </location>
</feature>
<feature type="transmembrane region" description="Helical" evidence="5">
    <location>
        <begin position="324"/>
        <end position="341"/>
    </location>
</feature>
<protein>
    <submittedName>
        <fullName evidence="7">ABC transporter permease</fullName>
    </submittedName>
</protein>
<keyword evidence="4 5" id="KW-0472">Membrane</keyword>
<keyword evidence="3 5" id="KW-1133">Transmembrane helix</keyword>
<reference evidence="8" key="1">
    <citation type="journal article" date="2019" name="Int. J. Syst. Evol. Microbiol.">
        <title>The Global Catalogue of Microorganisms (GCM) 10K type strain sequencing project: providing services to taxonomists for standard genome sequencing and annotation.</title>
        <authorList>
            <consortium name="The Broad Institute Genomics Platform"/>
            <consortium name="The Broad Institute Genome Sequencing Center for Infectious Disease"/>
            <person name="Wu L."/>
            <person name="Ma J."/>
        </authorList>
    </citation>
    <scope>NUCLEOTIDE SEQUENCE [LARGE SCALE GENOMIC DNA]</scope>
    <source>
        <strain evidence="8">JCM 17809</strain>
    </source>
</reference>
<feature type="transmembrane region" description="Helical" evidence="5">
    <location>
        <begin position="297"/>
        <end position="318"/>
    </location>
</feature>
<feature type="domain" description="ABC-2 type transporter transmembrane" evidence="6">
    <location>
        <begin position="22"/>
        <end position="371"/>
    </location>
</feature>
<dbReference type="Proteomes" id="UP001500945">
    <property type="component" value="Unassembled WGS sequence"/>
</dbReference>
<accession>A0ABP8KLU6</accession>
<dbReference type="EMBL" id="BAABGM010000020">
    <property type="protein sequence ID" value="GAA4410432.1"/>
    <property type="molecule type" value="Genomic_DNA"/>
</dbReference>
<evidence type="ECO:0000256" key="4">
    <source>
        <dbReference type="ARBA" id="ARBA00023136"/>
    </source>
</evidence>
<evidence type="ECO:0000256" key="3">
    <source>
        <dbReference type="ARBA" id="ARBA00022989"/>
    </source>
</evidence>
<evidence type="ECO:0000256" key="2">
    <source>
        <dbReference type="ARBA" id="ARBA00022692"/>
    </source>
</evidence>
<comment type="subcellular location">
    <subcellularLocation>
        <location evidence="1">Membrane</location>
        <topology evidence="1">Multi-pass membrane protein</topology>
    </subcellularLocation>
</comment>
<organism evidence="7 8">
    <name type="scientific">Fodinibacter luteus</name>
    <dbReference type="NCBI Taxonomy" id="552064"/>
    <lineage>
        <taxon>Bacteria</taxon>
        <taxon>Bacillati</taxon>
        <taxon>Actinomycetota</taxon>
        <taxon>Actinomycetes</taxon>
        <taxon>Micrococcales</taxon>
        <taxon>Intrasporangiaceae</taxon>
        <taxon>Fodinibacter (ex Wang et al. 2009)</taxon>
    </lineage>
</organism>
<feature type="transmembrane region" description="Helical" evidence="5">
    <location>
        <begin position="224"/>
        <end position="251"/>
    </location>
</feature>
<gene>
    <name evidence="7" type="ORF">GCM10023168_30130</name>
</gene>
<evidence type="ECO:0000256" key="5">
    <source>
        <dbReference type="SAM" id="Phobius"/>
    </source>
</evidence>
<comment type="caution">
    <text evidence="7">The sequence shown here is derived from an EMBL/GenBank/DDBJ whole genome shotgun (WGS) entry which is preliminary data.</text>
</comment>
<evidence type="ECO:0000313" key="7">
    <source>
        <dbReference type="EMBL" id="GAA4410432.1"/>
    </source>
</evidence>
<dbReference type="PANTHER" id="PTHR43471:SF3">
    <property type="entry name" value="ABC TRANSPORTER PERMEASE PROTEIN NATB"/>
    <property type="match status" value="1"/>
</dbReference>
<dbReference type="PANTHER" id="PTHR43471">
    <property type="entry name" value="ABC TRANSPORTER PERMEASE"/>
    <property type="match status" value="1"/>
</dbReference>
<dbReference type="InterPro" id="IPR013525">
    <property type="entry name" value="ABC2_TM"/>
</dbReference>
<proteinExistence type="predicted"/>